<feature type="compositionally biased region" description="Basic and acidic residues" evidence="1">
    <location>
        <begin position="226"/>
        <end position="242"/>
    </location>
</feature>
<dbReference type="Proteomes" id="UP001153069">
    <property type="component" value="Unassembled WGS sequence"/>
</dbReference>
<dbReference type="AlphaFoldDB" id="A0A9N8EB99"/>
<organism evidence="4 5">
    <name type="scientific">Seminavis robusta</name>
    <dbReference type="NCBI Taxonomy" id="568900"/>
    <lineage>
        <taxon>Eukaryota</taxon>
        <taxon>Sar</taxon>
        <taxon>Stramenopiles</taxon>
        <taxon>Ochrophyta</taxon>
        <taxon>Bacillariophyta</taxon>
        <taxon>Bacillariophyceae</taxon>
        <taxon>Bacillariophycidae</taxon>
        <taxon>Naviculales</taxon>
        <taxon>Naviculaceae</taxon>
        <taxon>Seminavis</taxon>
    </lineage>
</organism>
<keyword evidence="2" id="KW-0472">Membrane</keyword>
<comment type="caution">
    <text evidence="4">The sequence shown here is derived from an EMBL/GenBank/DDBJ whole genome shotgun (WGS) entry which is preliminary data.</text>
</comment>
<evidence type="ECO:0000313" key="5">
    <source>
        <dbReference type="Proteomes" id="UP001153069"/>
    </source>
</evidence>
<dbReference type="GO" id="GO:0005509">
    <property type="term" value="F:calcium ion binding"/>
    <property type="evidence" value="ECO:0007669"/>
    <property type="project" value="InterPro"/>
</dbReference>
<feature type="domain" description="EF-hand" evidence="3">
    <location>
        <begin position="27"/>
        <end position="62"/>
    </location>
</feature>
<dbReference type="InterPro" id="IPR002048">
    <property type="entry name" value="EF_hand_dom"/>
</dbReference>
<keyword evidence="5" id="KW-1185">Reference proteome</keyword>
<feature type="transmembrane region" description="Helical" evidence="2">
    <location>
        <begin position="304"/>
        <end position="328"/>
    </location>
</feature>
<feature type="region of interest" description="Disordered" evidence="1">
    <location>
        <begin position="204"/>
        <end position="293"/>
    </location>
</feature>
<evidence type="ECO:0000259" key="3">
    <source>
        <dbReference type="PROSITE" id="PS50222"/>
    </source>
</evidence>
<accession>A0A9N8EB99</accession>
<name>A0A9N8EB99_9STRA</name>
<evidence type="ECO:0000313" key="4">
    <source>
        <dbReference type="EMBL" id="CAB9518226.1"/>
    </source>
</evidence>
<feature type="region of interest" description="Disordered" evidence="1">
    <location>
        <begin position="1"/>
        <end position="42"/>
    </location>
</feature>
<gene>
    <name evidence="4" type="ORF">SEMRO_916_G219830.1</name>
</gene>
<reference evidence="4" key="1">
    <citation type="submission" date="2020-06" db="EMBL/GenBank/DDBJ databases">
        <authorList>
            <consortium name="Plant Systems Biology data submission"/>
        </authorList>
    </citation>
    <scope>NUCLEOTIDE SEQUENCE</scope>
    <source>
        <strain evidence="4">D6</strain>
    </source>
</reference>
<feature type="compositionally biased region" description="Basic and acidic residues" evidence="1">
    <location>
        <begin position="252"/>
        <end position="261"/>
    </location>
</feature>
<sequence length="336" mass="35831">MAETRDSARGRGRLSTVSMKYDKSRKGYLSDSQKAAREADADGKGYLTAEEAAALAKKCLMKSSTTTNDPPPAVQEFIAPAAVPVVSARPIMAHHNQTSTTPLISCRMVPDPSERGVGRISLATNSRVDTTTTTTETASQVTFDARTIATNTVSSSNNSSNAASVLITVPCSPAGGVWSPSMIHLKTEAVNDCDTDDEAPISVVVPVSMPPPQDEEPKGPTTTTTMDHHEASGPMDKEDVGMKRPVTVTVPRGEKLERGGVDTEAPLEPTETDDDDVSNSNSNTEHQEDSNVSFSCQVSRRSRWVIASTALVLIAIVATVVVMFAVYITMDLSKEM</sequence>
<keyword evidence="2" id="KW-1133">Transmembrane helix</keyword>
<dbReference type="PROSITE" id="PS50222">
    <property type="entry name" value="EF_HAND_2"/>
    <property type="match status" value="1"/>
</dbReference>
<proteinExistence type="predicted"/>
<protein>
    <recommendedName>
        <fullName evidence="3">EF-hand domain-containing protein</fullName>
    </recommendedName>
</protein>
<dbReference type="EMBL" id="CAICTM010000914">
    <property type="protein sequence ID" value="CAB9518226.1"/>
    <property type="molecule type" value="Genomic_DNA"/>
</dbReference>
<evidence type="ECO:0000256" key="2">
    <source>
        <dbReference type="SAM" id="Phobius"/>
    </source>
</evidence>
<evidence type="ECO:0000256" key="1">
    <source>
        <dbReference type="SAM" id="MobiDB-lite"/>
    </source>
</evidence>
<keyword evidence="2" id="KW-0812">Transmembrane</keyword>